<gene>
    <name evidence="2" type="ORF">ISP17_03830</name>
</gene>
<dbReference type="RefSeq" id="WP_404630204.1">
    <property type="nucleotide sequence ID" value="NZ_JADIKM010000001.1"/>
</dbReference>
<dbReference type="Gene3D" id="1.25.40.10">
    <property type="entry name" value="Tetratricopeptide repeat domain"/>
    <property type="match status" value="1"/>
</dbReference>
<dbReference type="PANTHER" id="PTHR12788">
    <property type="entry name" value="PROTEIN-TYROSINE SULFOTRANSFERASE 2"/>
    <property type="match status" value="1"/>
</dbReference>
<proteinExistence type="predicted"/>
<dbReference type="SUPFAM" id="SSF48452">
    <property type="entry name" value="TPR-like"/>
    <property type="match status" value="1"/>
</dbReference>
<sequence>MTTDPLHAAEDRLRRRAQQYLESHQLVAAQTTLETLLQRVPLDAVARMQLASVLLERGQLRASTRELLAVVSRLPDDAALITQLVRRLYLCGETVAARHCLDHPALARDPSGELLAVQAHLHWMLNDIPAALALIERAMAAGVDTPDEHYLHAMLLQFTGQMERAGAVLDACLHHWPTFSGAAMALARLRRQTAESNHLDFLRTQLRRIPTNSKVAEDNLVRAEFEHALFKELDDLGQHDEAWAALERSNAIMHAFNPYDADGEAAVTDAIIRQPLAGNVGGARLAPRFDGPVPIFIVGMPRSGSTLLDRMLSNHSKVASAGEINDLLRQLQWLADVPDGDARHRLELIRRSRNIDFHELGARYLRQTQWRAQGRDYYINKLPTNFPFVDLIHRALPHAPILHTVREPMDVCFSNLKAMFGHTSAYSYDIASLAHYHGQYVRLMAHWHATLPDALLDVPYASLVQQPEAMMRTVLAYCGLELEEDCLHPERNTAPVATPSSAQVREAIHGRGLGDWQHYATQLEALRLALA</sequence>
<evidence type="ECO:0000313" key="2">
    <source>
        <dbReference type="EMBL" id="MFK2903080.1"/>
    </source>
</evidence>
<organism evidence="2 3">
    <name type="scientific">Dyella ginsengisoli</name>
    <dbReference type="NCBI Taxonomy" id="363848"/>
    <lineage>
        <taxon>Bacteria</taxon>
        <taxon>Pseudomonadati</taxon>
        <taxon>Pseudomonadota</taxon>
        <taxon>Gammaproteobacteria</taxon>
        <taxon>Lysobacterales</taxon>
        <taxon>Rhodanobacteraceae</taxon>
        <taxon>Dyella</taxon>
    </lineage>
</organism>
<evidence type="ECO:0000256" key="1">
    <source>
        <dbReference type="ARBA" id="ARBA00022679"/>
    </source>
</evidence>
<keyword evidence="3" id="KW-1185">Reference proteome</keyword>
<dbReference type="Pfam" id="PF13469">
    <property type="entry name" value="Sulfotransfer_3"/>
    <property type="match status" value="1"/>
</dbReference>
<accession>A0ABW8JTN8</accession>
<dbReference type="Gene3D" id="3.40.50.300">
    <property type="entry name" value="P-loop containing nucleotide triphosphate hydrolases"/>
    <property type="match status" value="1"/>
</dbReference>
<name>A0ABW8JTN8_9GAMM</name>
<dbReference type="Proteomes" id="UP001620460">
    <property type="component" value="Unassembled WGS sequence"/>
</dbReference>
<dbReference type="InterPro" id="IPR026634">
    <property type="entry name" value="TPST-like"/>
</dbReference>
<comment type="caution">
    <text evidence="2">The sequence shown here is derived from an EMBL/GenBank/DDBJ whole genome shotgun (WGS) entry which is preliminary data.</text>
</comment>
<keyword evidence="1" id="KW-0808">Transferase</keyword>
<evidence type="ECO:0000313" key="3">
    <source>
        <dbReference type="Proteomes" id="UP001620460"/>
    </source>
</evidence>
<dbReference type="InterPro" id="IPR027417">
    <property type="entry name" value="P-loop_NTPase"/>
</dbReference>
<protein>
    <submittedName>
        <fullName evidence="2">Sulfotransferase</fullName>
    </submittedName>
</protein>
<reference evidence="2 3" key="1">
    <citation type="submission" date="2020-10" db="EMBL/GenBank/DDBJ databases">
        <title>Phylogeny of dyella-like bacteria.</title>
        <authorList>
            <person name="Fu J."/>
        </authorList>
    </citation>
    <scope>NUCLEOTIDE SEQUENCE [LARGE SCALE GENOMIC DNA]</scope>
    <source>
        <strain evidence="2 3">Gsoil3046</strain>
    </source>
</reference>
<dbReference type="SUPFAM" id="SSF52540">
    <property type="entry name" value="P-loop containing nucleoside triphosphate hydrolases"/>
    <property type="match status" value="1"/>
</dbReference>
<dbReference type="EMBL" id="JADIKM010000001">
    <property type="protein sequence ID" value="MFK2903080.1"/>
    <property type="molecule type" value="Genomic_DNA"/>
</dbReference>
<dbReference type="InterPro" id="IPR011990">
    <property type="entry name" value="TPR-like_helical_dom_sf"/>
</dbReference>
<dbReference type="PANTHER" id="PTHR12788:SF10">
    <property type="entry name" value="PROTEIN-TYROSINE SULFOTRANSFERASE"/>
    <property type="match status" value="1"/>
</dbReference>